<evidence type="ECO:0000313" key="6">
    <source>
        <dbReference type="Proteomes" id="UP000246058"/>
    </source>
</evidence>
<keyword evidence="2" id="KW-0238">DNA-binding</keyword>
<dbReference type="InterPro" id="IPR000524">
    <property type="entry name" value="Tscrpt_reg_HTH_GntR"/>
</dbReference>
<keyword evidence="6" id="KW-1185">Reference proteome</keyword>
<dbReference type="Gene3D" id="1.10.10.10">
    <property type="entry name" value="Winged helix-like DNA-binding domain superfamily/Winged helix DNA-binding domain"/>
    <property type="match status" value="2"/>
</dbReference>
<dbReference type="SUPFAM" id="SSF48008">
    <property type="entry name" value="GntR ligand-binding domain-like"/>
    <property type="match status" value="1"/>
</dbReference>
<sequence>MPGPGAPSLIEQLAAAIADHIRRSTLSAGERLPERQLAEKFRVSRTPVREALRLLADRNVVGRQTGRGYVVAERSRSADEGTPGVVASEPSLPEEESAYLRIAEDRFAEQLPERITERELIRRYGLSRAALQRVLQRMLHEGWLERLAGYGWAFTPILTSAQSYQQGYRLRIIIEPAAILEPTFMVDEATLRHCRDVQRDLVGGAIATVSPAQLFDANSALHEAIVGFSGNAFMLDALQRLNRVRRLIEYRKSVDRQAAAARCREHLELIDLLLAGDLEAAADFLRLHLRTAARLKAQS</sequence>
<dbReference type="SMART" id="SM00895">
    <property type="entry name" value="FCD"/>
    <property type="match status" value="1"/>
</dbReference>
<dbReference type="KEGG" id="meti:DK427_05545"/>
<evidence type="ECO:0000256" key="3">
    <source>
        <dbReference type="ARBA" id="ARBA00023163"/>
    </source>
</evidence>
<dbReference type="Pfam" id="PF07729">
    <property type="entry name" value="FCD"/>
    <property type="match status" value="1"/>
</dbReference>
<dbReference type="SUPFAM" id="SSF46785">
    <property type="entry name" value="Winged helix' DNA-binding domain"/>
    <property type="match status" value="2"/>
</dbReference>
<feature type="domain" description="HTH gntR-type" evidence="4">
    <location>
        <begin position="7"/>
        <end position="74"/>
    </location>
</feature>
<evidence type="ECO:0000313" key="5">
    <source>
        <dbReference type="EMBL" id="AWN35263.1"/>
    </source>
</evidence>
<organism evidence="5 6">
    <name type="scientific">Methylobacterium radiodurans</name>
    <dbReference type="NCBI Taxonomy" id="2202828"/>
    <lineage>
        <taxon>Bacteria</taxon>
        <taxon>Pseudomonadati</taxon>
        <taxon>Pseudomonadota</taxon>
        <taxon>Alphaproteobacteria</taxon>
        <taxon>Hyphomicrobiales</taxon>
        <taxon>Methylobacteriaceae</taxon>
        <taxon>Methylobacterium</taxon>
    </lineage>
</organism>
<dbReference type="PROSITE" id="PS50949">
    <property type="entry name" value="HTH_GNTR"/>
    <property type="match status" value="1"/>
</dbReference>
<protein>
    <submittedName>
        <fullName evidence="5">GntR family transcriptional regulator</fullName>
    </submittedName>
</protein>
<dbReference type="InterPro" id="IPR036390">
    <property type="entry name" value="WH_DNA-bd_sf"/>
</dbReference>
<dbReference type="InterPro" id="IPR036388">
    <property type="entry name" value="WH-like_DNA-bd_sf"/>
</dbReference>
<dbReference type="PANTHER" id="PTHR43537:SF49">
    <property type="entry name" value="TRANSCRIPTIONAL REGULATORY PROTEIN"/>
    <property type="match status" value="1"/>
</dbReference>
<evidence type="ECO:0000256" key="1">
    <source>
        <dbReference type="ARBA" id="ARBA00023015"/>
    </source>
</evidence>
<evidence type="ECO:0000256" key="2">
    <source>
        <dbReference type="ARBA" id="ARBA00023125"/>
    </source>
</evidence>
<evidence type="ECO:0000259" key="4">
    <source>
        <dbReference type="PROSITE" id="PS50949"/>
    </source>
</evidence>
<name>A0A2U8VNS4_9HYPH</name>
<dbReference type="AlphaFoldDB" id="A0A2U8VNS4"/>
<proteinExistence type="predicted"/>
<reference evidence="5 6" key="1">
    <citation type="submission" date="2018-05" db="EMBL/GenBank/DDBJ databases">
        <title>Complete Genome Sequence of Methylobacterium sp. 17Sr1-43.</title>
        <authorList>
            <person name="Srinivasan S."/>
        </authorList>
    </citation>
    <scope>NUCLEOTIDE SEQUENCE [LARGE SCALE GENOMIC DNA]</scope>
    <source>
        <strain evidence="5 6">17Sr1-43</strain>
    </source>
</reference>
<dbReference type="Proteomes" id="UP000246058">
    <property type="component" value="Chromosome"/>
</dbReference>
<dbReference type="InterPro" id="IPR011711">
    <property type="entry name" value="GntR_C"/>
</dbReference>
<dbReference type="Pfam" id="PF00392">
    <property type="entry name" value="GntR"/>
    <property type="match status" value="1"/>
</dbReference>
<dbReference type="CDD" id="cd07377">
    <property type="entry name" value="WHTH_GntR"/>
    <property type="match status" value="1"/>
</dbReference>
<dbReference type="PANTHER" id="PTHR43537">
    <property type="entry name" value="TRANSCRIPTIONAL REGULATOR, GNTR FAMILY"/>
    <property type="match status" value="1"/>
</dbReference>
<dbReference type="OrthoDB" id="7005926at2"/>
<dbReference type="EMBL" id="CP029551">
    <property type="protein sequence ID" value="AWN35263.1"/>
    <property type="molecule type" value="Genomic_DNA"/>
</dbReference>
<dbReference type="PRINTS" id="PR00035">
    <property type="entry name" value="HTHGNTR"/>
</dbReference>
<keyword evidence="3" id="KW-0804">Transcription</keyword>
<dbReference type="Gene3D" id="1.20.120.530">
    <property type="entry name" value="GntR ligand-binding domain-like"/>
    <property type="match status" value="1"/>
</dbReference>
<keyword evidence="1" id="KW-0805">Transcription regulation</keyword>
<dbReference type="GO" id="GO:0003700">
    <property type="term" value="F:DNA-binding transcription factor activity"/>
    <property type="evidence" value="ECO:0007669"/>
    <property type="project" value="InterPro"/>
</dbReference>
<dbReference type="SMART" id="SM00345">
    <property type="entry name" value="HTH_GNTR"/>
    <property type="match status" value="2"/>
</dbReference>
<dbReference type="InterPro" id="IPR008920">
    <property type="entry name" value="TF_FadR/GntR_C"/>
</dbReference>
<accession>A0A2U8VNS4</accession>
<dbReference type="GO" id="GO:0003677">
    <property type="term" value="F:DNA binding"/>
    <property type="evidence" value="ECO:0007669"/>
    <property type="project" value="UniProtKB-KW"/>
</dbReference>
<gene>
    <name evidence="5" type="ORF">DK427_05545</name>
</gene>